<dbReference type="AlphaFoldDB" id="A0A6G0X6D6"/>
<comment type="caution">
    <text evidence="9">The sequence shown here is derived from an EMBL/GenBank/DDBJ whole genome shotgun (WGS) entry which is preliminary data.</text>
</comment>
<keyword evidence="5" id="KW-0175">Coiled coil</keyword>
<proteinExistence type="predicted"/>
<feature type="region of interest" description="Disordered" evidence="7">
    <location>
        <begin position="181"/>
        <end position="202"/>
    </location>
</feature>
<keyword evidence="10" id="KW-1185">Reference proteome</keyword>
<dbReference type="Proteomes" id="UP000481153">
    <property type="component" value="Unassembled WGS sequence"/>
</dbReference>
<organism evidence="9 10">
    <name type="scientific">Aphanomyces euteiches</name>
    <dbReference type="NCBI Taxonomy" id="100861"/>
    <lineage>
        <taxon>Eukaryota</taxon>
        <taxon>Sar</taxon>
        <taxon>Stramenopiles</taxon>
        <taxon>Oomycota</taxon>
        <taxon>Saprolegniomycetes</taxon>
        <taxon>Saprolegniales</taxon>
        <taxon>Verrucalvaceae</taxon>
        <taxon>Aphanomyces</taxon>
    </lineage>
</organism>
<dbReference type="VEuPathDB" id="FungiDB:AeMF1_014118"/>
<keyword evidence="4" id="KW-0243">Dynein</keyword>
<evidence type="ECO:0000259" key="8">
    <source>
        <dbReference type="PROSITE" id="PS50245"/>
    </source>
</evidence>
<keyword evidence="2" id="KW-0963">Cytoplasm</keyword>
<dbReference type="SMART" id="SM01052">
    <property type="entry name" value="CAP_GLY"/>
    <property type="match status" value="1"/>
</dbReference>
<dbReference type="GO" id="GO:0030286">
    <property type="term" value="C:dynein complex"/>
    <property type="evidence" value="ECO:0007669"/>
    <property type="project" value="UniProtKB-KW"/>
</dbReference>
<reference evidence="9 10" key="1">
    <citation type="submission" date="2019-07" db="EMBL/GenBank/DDBJ databases">
        <title>Genomics analysis of Aphanomyces spp. identifies a new class of oomycete effector associated with host adaptation.</title>
        <authorList>
            <person name="Gaulin E."/>
        </authorList>
    </citation>
    <scope>NUCLEOTIDE SEQUENCE [LARGE SCALE GENOMIC DNA]</scope>
    <source>
        <strain evidence="9 10">ATCC 201684</strain>
    </source>
</reference>
<sequence length="487" mass="52960">MLATPTTIQTRTSLGKASIPGMLSLHVHRIQGLVLGKAVPPSMLALHGVRCKFHAGVKEAATADAVTATTAKSTDVNGGHQIVWQEDAGYIALPLHGQRVNHDVTVDVLCGNVIIASTRLGNRQLVEEQHHHGKKTTWVALHPHGQLELSILHAVMDEDLDEDGGRNQEADLTLNFSKLKTENGEEDEDDGEPSPEKPSKPRVAVKQEVELAATNNTLCDSSALEHLDHLVDPSIKVQQEQEQQRQQQSSSWNDLYRFGIAAKSPATTPATTTATAHGKQAPFDDQDEVLSTGSSHILEFTRRIVAMERLQAETNLLASDLNLFPWTKPRLAPSSTPSAASVATSMKLNKPPQAMQVNSTTASNNQSLLRERRKSLPLQSLGGNVVGAVDSLRRTRSASVRGFQDLMEQTRQQAASPRLELGRSILVAGTTTGIVRYIGAVHFDRGLWVGIALTLPHGQHNGTVDGVSYFTCKERHGVFMRANRLDP</sequence>
<dbReference type="GO" id="GO:0005874">
    <property type="term" value="C:microtubule"/>
    <property type="evidence" value="ECO:0007669"/>
    <property type="project" value="UniProtKB-KW"/>
</dbReference>
<feature type="compositionally biased region" description="Acidic residues" evidence="7">
    <location>
        <begin position="184"/>
        <end position="193"/>
    </location>
</feature>
<dbReference type="SUPFAM" id="SSF74924">
    <property type="entry name" value="Cap-Gly domain"/>
    <property type="match status" value="1"/>
</dbReference>
<name>A0A6G0X6D6_9STRA</name>
<evidence type="ECO:0000256" key="2">
    <source>
        <dbReference type="ARBA" id="ARBA00022490"/>
    </source>
</evidence>
<feature type="domain" description="CAP-Gly" evidence="8">
    <location>
        <begin position="439"/>
        <end position="481"/>
    </location>
</feature>
<evidence type="ECO:0000256" key="3">
    <source>
        <dbReference type="ARBA" id="ARBA00022701"/>
    </source>
</evidence>
<evidence type="ECO:0000256" key="4">
    <source>
        <dbReference type="ARBA" id="ARBA00023017"/>
    </source>
</evidence>
<dbReference type="InterPro" id="IPR036859">
    <property type="entry name" value="CAP-Gly_dom_sf"/>
</dbReference>
<dbReference type="Gene3D" id="2.30.30.190">
    <property type="entry name" value="CAP Gly-rich-like domain"/>
    <property type="match status" value="1"/>
</dbReference>
<accession>A0A6G0X6D6</accession>
<evidence type="ECO:0000256" key="7">
    <source>
        <dbReference type="SAM" id="MobiDB-lite"/>
    </source>
</evidence>
<protein>
    <recommendedName>
        <fullName evidence="8">CAP-Gly domain-containing protein</fullName>
    </recommendedName>
</protein>
<dbReference type="Pfam" id="PF01302">
    <property type="entry name" value="CAP_GLY"/>
    <property type="match status" value="1"/>
</dbReference>
<dbReference type="GO" id="GO:0005819">
    <property type="term" value="C:spindle"/>
    <property type="evidence" value="ECO:0007669"/>
    <property type="project" value="UniProtKB-SubCell"/>
</dbReference>
<dbReference type="PROSITE" id="PS50245">
    <property type="entry name" value="CAP_GLY_2"/>
    <property type="match status" value="1"/>
</dbReference>
<dbReference type="InterPro" id="IPR000938">
    <property type="entry name" value="CAP-Gly_domain"/>
</dbReference>
<evidence type="ECO:0000256" key="5">
    <source>
        <dbReference type="ARBA" id="ARBA00023054"/>
    </source>
</evidence>
<evidence type="ECO:0000313" key="9">
    <source>
        <dbReference type="EMBL" id="KAF0735389.1"/>
    </source>
</evidence>
<evidence type="ECO:0000256" key="6">
    <source>
        <dbReference type="ARBA" id="ARBA00023212"/>
    </source>
</evidence>
<keyword evidence="6" id="KW-0206">Cytoskeleton</keyword>
<dbReference type="PANTHER" id="PTHR18916">
    <property type="entry name" value="DYNACTIN 1-RELATED MICROTUBULE-BINDING"/>
    <property type="match status" value="1"/>
</dbReference>
<gene>
    <name evidence="9" type="ORF">Ae201684_008081</name>
</gene>
<evidence type="ECO:0000256" key="1">
    <source>
        <dbReference type="ARBA" id="ARBA00004186"/>
    </source>
</evidence>
<comment type="subcellular location">
    <subcellularLocation>
        <location evidence="1">Cytoplasm</location>
        <location evidence="1">Cytoskeleton</location>
        <location evidence="1">Spindle</location>
    </subcellularLocation>
</comment>
<evidence type="ECO:0000313" key="10">
    <source>
        <dbReference type="Proteomes" id="UP000481153"/>
    </source>
</evidence>
<keyword evidence="3" id="KW-0493">Microtubule</keyword>
<dbReference type="PANTHER" id="PTHR18916:SF6">
    <property type="entry name" value="DYNACTIN SUBUNIT 1"/>
    <property type="match status" value="1"/>
</dbReference>
<dbReference type="EMBL" id="VJMJ01000098">
    <property type="protein sequence ID" value="KAF0735389.1"/>
    <property type="molecule type" value="Genomic_DNA"/>
</dbReference>